<dbReference type="InterPro" id="IPR022751">
    <property type="entry name" value="Alpha_mannosyltransferase"/>
</dbReference>
<dbReference type="Gene3D" id="3.40.50.150">
    <property type="entry name" value="Vaccinia Virus protein VP39"/>
    <property type="match status" value="1"/>
</dbReference>
<comment type="subcellular location">
    <subcellularLocation>
        <location evidence="9">Endomembrane system</location>
        <topology evidence="9">Single-pass membrane protein</topology>
    </subcellularLocation>
    <subcellularLocation>
        <location evidence="1">Golgi apparatus membrane</location>
    </subcellularLocation>
    <subcellularLocation>
        <location evidence="2">Membrane</location>
        <topology evidence="2">Single-pass type II membrane protein</topology>
    </subcellularLocation>
</comment>
<gene>
    <name evidence="10" type="ORF">UFOVP731_22</name>
</gene>
<dbReference type="PANTHER" id="PTHR31646">
    <property type="entry name" value="ALPHA-1,2-MANNOSYLTRANSFERASE MNN2"/>
    <property type="match status" value="1"/>
</dbReference>
<dbReference type="InterPro" id="IPR029063">
    <property type="entry name" value="SAM-dependent_MTases_sf"/>
</dbReference>
<dbReference type="GO" id="GO:0000026">
    <property type="term" value="F:alpha-1,2-mannosyltransferase activity"/>
    <property type="evidence" value="ECO:0007669"/>
    <property type="project" value="TreeGrafter"/>
</dbReference>
<reference evidence="10" key="1">
    <citation type="submission" date="2020-04" db="EMBL/GenBank/DDBJ databases">
        <authorList>
            <person name="Chiriac C."/>
            <person name="Salcher M."/>
            <person name="Ghai R."/>
            <person name="Kavagutti S V."/>
        </authorList>
    </citation>
    <scope>NUCLEOTIDE SEQUENCE</scope>
</reference>
<keyword evidence="8" id="KW-0472">Membrane</keyword>
<organism evidence="10">
    <name type="scientific">uncultured Caudovirales phage</name>
    <dbReference type="NCBI Taxonomy" id="2100421"/>
    <lineage>
        <taxon>Viruses</taxon>
        <taxon>Duplodnaviria</taxon>
        <taxon>Heunggongvirae</taxon>
        <taxon>Uroviricota</taxon>
        <taxon>Caudoviricetes</taxon>
        <taxon>Peduoviridae</taxon>
        <taxon>Maltschvirus</taxon>
        <taxon>Maltschvirus maltsch</taxon>
    </lineage>
</organism>
<keyword evidence="5" id="KW-0735">Signal-anchor</keyword>
<sequence length="511" mass="57718">MFYDPIKTPELSPVPAGWFNQPEIINLHLESLKSLLTHDWGKPITDLPYGGKASEYGVLYIGGGAYWPGIVVGIRMLRQFGCNLPVQVWHRGDDEPINVDQIKGLGDVTVIDIRKHAASMGGARILRGWECKLWALSYCGFEKVLYLDADAYVVSNPASFLLELDEAPFVFWNDLPFNFGTVRWQTVWPSGDFDVPAIQGGQLAIDRVKAWPTVMLSNWMNQHSDFYYSHMFGDQDTWRVALAAQANKKLWLSMGAAPWQNTAFVCPTRDGVKTIVHRCQGKLFRPKDIPVGKQAYSSPQYSLPMEALVFNHLSELLQQDVGSCETVFGDVYRNKLWGEGSGPGSLGEEAQIYVNLVNTLLEWGNIETIVDLGTGDGRVASSLKVKNVTAMDCCKDQVEKSKAQHPQISWVHLDFYSNREMIPKAEIAFMKDVLHHWPTFMIIDWISWAKTCGKWKKLVLTQDVQQPESGMDCYLGGYRALDHRMEPLKQLGLKLVTKYLHKAMYVLDCDS</sequence>
<evidence type="ECO:0000313" key="10">
    <source>
        <dbReference type="EMBL" id="CAB4160919.1"/>
    </source>
</evidence>
<dbReference type="Pfam" id="PF11051">
    <property type="entry name" value="Mannosyl_trans3"/>
    <property type="match status" value="1"/>
</dbReference>
<keyword evidence="4" id="KW-0812">Transmembrane</keyword>
<dbReference type="PANTHER" id="PTHR31646:SF1">
    <property type="entry name" value="ALPHA-1,2-MANNOSYLTRANSFERASE MNN2"/>
    <property type="match status" value="1"/>
</dbReference>
<evidence type="ECO:0000256" key="6">
    <source>
        <dbReference type="ARBA" id="ARBA00022989"/>
    </source>
</evidence>
<dbReference type="EMBL" id="LR796705">
    <property type="protein sequence ID" value="CAB4160919.1"/>
    <property type="molecule type" value="Genomic_DNA"/>
</dbReference>
<evidence type="ECO:0000256" key="1">
    <source>
        <dbReference type="ARBA" id="ARBA00004394"/>
    </source>
</evidence>
<evidence type="ECO:0000256" key="2">
    <source>
        <dbReference type="ARBA" id="ARBA00004606"/>
    </source>
</evidence>
<proteinExistence type="predicted"/>
<keyword evidence="7" id="KW-0333">Golgi apparatus</keyword>
<dbReference type="InterPro" id="IPR029044">
    <property type="entry name" value="Nucleotide-diphossugar_trans"/>
</dbReference>
<name>A0A6J5NND2_9CAUD</name>
<protein>
    <submittedName>
        <fullName evidence="10">AdoMet_MTases domain containing protein</fullName>
    </submittedName>
</protein>
<evidence type="ECO:0000256" key="7">
    <source>
        <dbReference type="ARBA" id="ARBA00023034"/>
    </source>
</evidence>
<dbReference type="Gene3D" id="3.90.550.10">
    <property type="entry name" value="Spore Coat Polysaccharide Biosynthesis Protein SpsA, Chain A"/>
    <property type="match status" value="1"/>
</dbReference>
<evidence type="ECO:0000256" key="5">
    <source>
        <dbReference type="ARBA" id="ARBA00022968"/>
    </source>
</evidence>
<dbReference type="SUPFAM" id="SSF53335">
    <property type="entry name" value="S-adenosyl-L-methionine-dependent methyltransferases"/>
    <property type="match status" value="1"/>
</dbReference>
<evidence type="ECO:0000256" key="9">
    <source>
        <dbReference type="ARBA" id="ARBA00037847"/>
    </source>
</evidence>
<accession>A0A6J5NND2</accession>
<evidence type="ECO:0000256" key="8">
    <source>
        <dbReference type="ARBA" id="ARBA00023136"/>
    </source>
</evidence>
<dbReference type="GO" id="GO:0016020">
    <property type="term" value="C:membrane"/>
    <property type="evidence" value="ECO:0007669"/>
    <property type="project" value="UniProtKB-SubCell"/>
</dbReference>
<dbReference type="GO" id="GO:0046354">
    <property type="term" value="P:mannan biosynthetic process"/>
    <property type="evidence" value="ECO:0007669"/>
    <property type="project" value="TreeGrafter"/>
</dbReference>
<keyword evidence="6" id="KW-1133">Transmembrane helix</keyword>
<dbReference type="SUPFAM" id="SSF53448">
    <property type="entry name" value="Nucleotide-diphospho-sugar transferases"/>
    <property type="match status" value="1"/>
</dbReference>
<keyword evidence="3" id="KW-0808">Transferase</keyword>
<dbReference type="CDD" id="cd02440">
    <property type="entry name" value="AdoMet_MTases"/>
    <property type="match status" value="1"/>
</dbReference>
<evidence type="ECO:0000256" key="3">
    <source>
        <dbReference type="ARBA" id="ARBA00022679"/>
    </source>
</evidence>
<evidence type="ECO:0000256" key="4">
    <source>
        <dbReference type="ARBA" id="ARBA00022692"/>
    </source>
</evidence>